<keyword evidence="1" id="KW-1133">Transmembrane helix</keyword>
<keyword evidence="1" id="KW-0812">Transmembrane</keyword>
<keyword evidence="3" id="KW-1185">Reference proteome</keyword>
<dbReference type="AlphaFoldDB" id="A0A3M7R5T4"/>
<protein>
    <submittedName>
        <fullName evidence="2">Uncharacterized protein</fullName>
    </submittedName>
</protein>
<accession>A0A3M7R5T4</accession>
<keyword evidence="1" id="KW-0472">Membrane</keyword>
<proteinExistence type="predicted"/>
<evidence type="ECO:0000256" key="1">
    <source>
        <dbReference type="SAM" id="Phobius"/>
    </source>
</evidence>
<evidence type="ECO:0000313" key="2">
    <source>
        <dbReference type="EMBL" id="RNA18744.1"/>
    </source>
</evidence>
<name>A0A3M7R5T4_BRAPC</name>
<sequence>MYFHEKLINQVIKFNTHYKDLYFYLMKMPAFRFFAVKMIACFAFHRQQVEPLKNPYTEKKPKYNSSILKLIFLKNLGLI</sequence>
<gene>
    <name evidence="2" type="ORF">BpHYR1_039324</name>
</gene>
<organism evidence="2 3">
    <name type="scientific">Brachionus plicatilis</name>
    <name type="common">Marine rotifer</name>
    <name type="synonym">Brachionus muelleri</name>
    <dbReference type="NCBI Taxonomy" id="10195"/>
    <lineage>
        <taxon>Eukaryota</taxon>
        <taxon>Metazoa</taxon>
        <taxon>Spiralia</taxon>
        <taxon>Gnathifera</taxon>
        <taxon>Rotifera</taxon>
        <taxon>Eurotatoria</taxon>
        <taxon>Monogononta</taxon>
        <taxon>Pseudotrocha</taxon>
        <taxon>Ploima</taxon>
        <taxon>Brachionidae</taxon>
        <taxon>Brachionus</taxon>
    </lineage>
</organism>
<dbReference type="EMBL" id="REGN01004178">
    <property type="protein sequence ID" value="RNA18744.1"/>
    <property type="molecule type" value="Genomic_DNA"/>
</dbReference>
<reference evidence="2 3" key="1">
    <citation type="journal article" date="2018" name="Sci. Rep.">
        <title>Genomic signatures of local adaptation to the degree of environmental predictability in rotifers.</title>
        <authorList>
            <person name="Franch-Gras L."/>
            <person name="Hahn C."/>
            <person name="Garcia-Roger E.M."/>
            <person name="Carmona M.J."/>
            <person name="Serra M."/>
            <person name="Gomez A."/>
        </authorList>
    </citation>
    <scope>NUCLEOTIDE SEQUENCE [LARGE SCALE GENOMIC DNA]</scope>
    <source>
        <strain evidence="2">HYR1</strain>
    </source>
</reference>
<dbReference type="Proteomes" id="UP000276133">
    <property type="component" value="Unassembled WGS sequence"/>
</dbReference>
<feature type="transmembrane region" description="Helical" evidence="1">
    <location>
        <begin position="21"/>
        <end position="45"/>
    </location>
</feature>
<comment type="caution">
    <text evidence="2">The sequence shown here is derived from an EMBL/GenBank/DDBJ whole genome shotgun (WGS) entry which is preliminary data.</text>
</comment>
<evidence type="ECO:0000313" key="3">
    <source>
        <dbReference type="Proteomes" id="UP000276133"/>
    </source>
</evidence>